<dbReference type="EMBL" id="BART01024052">
    <property type="protein sequence ID" value="GAG99986.1"/>
    <property type="molecule type" value="Genomic_DNA"/>
</dbReference>
<comment type="caution">
    <text evidence="1">The sequence shown here is derived from an EMBL/GenBank/DDBJ whole genome shotgun (WGS) entry which is preliminary data.</text>
</comment>
<organism evidence="1">
    <name type="scientific">marine sediment metagenome</name>
    <dbReference type="NCBI Taxonomy" id="412755"/>
    <lineage>
        <taxon>unclassified sequences</taxon>
        <taxon>metagenomes</taxon>
        <taxon>ecological metagenomes</taxon>
    </lineage>
</organism>
<dbReference type="AlphaFoldDB" id="X1DUC2"/>
<proteinExistence type="predicted"/>
<evidence type="ECO:0000313" key="1">
    <source>
        <dbReference type="EMBL" id="GAG99986.1"/>
    </source>
</evidence>
<reference evidence="1" key="1">
    <citation type="journal article" date="2014" name="Front. Microbiol.">
        <title>High frequency of phylogenetically diverse reductive dehalogenase-homologous genes in deep subseafloor sedimentary metagenomes.</title>
        <authorList>
            <person name="Kawai M."/>
            <person name="Futagami T."/>
            <person name="Toyoda A."/>
            <person name="Takaki Y."/>
            <person name="Nishi S."/>
            <person name="Hori S."/>
            <person name="Arai W."/>
            <person name="Tsubouchi T."/>
            <person name="Morono Y."/>
            <person name="Uchiyama I."/>
            <person name="Ito T."/>
            <person name="Fujiyama A."/>
            <person name="Inagaki F."/>
            <person name="Takami H."/>
        </authorList>
    </citation>
    <scope>NUCLEOTIDE SEQUENCE</scope>
    <source>
        <strain evidence="1">Expedition CK06-06</strain>
    </source>
</reference>
<name>X1DUC2_9ZZZZ</name>
<sequence length="99" mass="11685">MTKDERIKELESAAMQLFDMVHESENIQNKIKANDLYDTITVKNLSQHLVIETNPIGKDYIILSKSMYRDKNGDNKTACYEWVNGFRIYYTHKDNIHSR</sequence>
<protein>
    <submittedName>
        <fullName evidence="1">Uncharacterized protein</fullName>
    </submittedName>
</protein>
<gene>
    <name evidence="1" type="ORF">S01H4_43571</name>
</gene>
<accession>X1DUC2</accession>